<dbReference type="Proteomes" id="UP000008827">
    <property type="component" value="Chromosome 14"/>
</dbReference>
<dbReference type="EMBL" id="CM000847">
    <property type="protein sequence ID" value="KRH16443.1"/>
    <property type="molecule type" value="Genomic_DNA"/>
</dbReference>
<dbReference type="InParanoid" id="A0A0R0GNT7"/>
<sequence>MAKRSQRFPVNYEKDQSGCMWGFISIFDFRHACFTRKLIVDRTHGNKHVVGAALIKNKFEVLSNLDKNMKAILLD</sequence>
<dbReference type="PANTHER" id="PTHR47212:SF4">
    <property type="entry name" value="ADHESIN-LIKE PROTEIN, PUTATIVE (DUF3741)-RELATED"/>
    <property type="match status" value="1"/>
</dbReference>
<dbReference type="OrthoDB" id="1594080at2759"/>
<name>A0A0R0GNT7_SOYBN</name>
<dbReference type="EnsemblPlants" id="KRH16443">
    <property type="protein sequence ID" value="KRH16443"/>
    <property type="gene ID" value="GLYMA_14G155600"/>
</dbReference>
<dbReference type="AlphaFoldDB" id="A0A0R0GNT7"/>
<organism evidence="1">
    <name type="scientific">Glycine max</name>
    <name type="common">Soybean</name>
    <name type="synonym">Glycine hispida</name>
    <dbReference type="NCBI Taxonomy" id="3847"/>
    <lineage>
        <taxon>Eukaryota</taxon>
        <taxon>Viridiplantae</taxon>
        <taxon>Streptophyta</taxon>
        <taxon>Embryophyta</taxon>
        <taxon>Tracheophyta</taxon>
        <taxon>Spermatophyta</taxon>
        <taxon>Magnoliopsida</taxon>
        <taxon>eudicotyledons</taxon>
        <taxon>Gunneridae</taxon>
        <taxon>Pentapetalae</taxon>
        <taxon>rosids</taxon>
        <taxon>fabids</taxon>
        <taxon>Fabales</taxon>
        <taxon>Fabaceae</taxon>
        <taxon>Papilionoideae</taxon>
        <taxon>50 kb inversion clade</taxon>
        <taxon>NPAAA clade</taxon>
        <taxon>indigoferoid/millettioid clade</taxon>
        <taxon>Phaseoleae</taxon>
        <taxon>Glycine</taxon>
        <taxon>Glycine subgen. Soja</taxon>
    </lineage>
</organism>
<evidence type="ECO:0000313" key="1">
    <source>
        <dbReference type="EMBL" id="KRH16443.1"/>
    </source>
</evidence>
<dbReference type="PaxDb" id="3847-GLYMA14G24670.1"/>
<reference evidence="2" key="2">
    <citation type="submission" date="2018-02" db="UniProtKB">
        <authorList>
            <consortium name="EnsemblPlants"/>
        </authorList>
    </citation>
    <scope>IDENTIFICATION</scope>
    <source>
        <strain evidence="2">Williams 82</strain>
    </source>
</reference>
<evidence type="ECO:0000313" key="2">
    <source>
        <dbReference type="EnsemblPlants" id="KRH16443"/>
    </source>
</evidence>
<gene>
    <name evidence="1" type="ORF">GLYMA_14G155600</name>
</gene>
<proteinExistence type="predicted"/>
<dbReference type="Gramene" id="KRH16443">
    <property type="protein sequence ID" value="KRH16443"/>
    <property type="gene ID" value="GLYMA_14G155600"/>
</dbReference>
<keyword evidence="3" id="KW-1185">Reference proteome</keyword>
<protein>
    <submittedName>
        <fullName evidence="1 2">Uncharacterized protein</fullName>
    </submittedName>
</protein>
<reference evidence="1" key="3">
    <citation type="submission" date="2018-07" db="EMBL/GenBank/DDBJ databases">
        <title>WGS assembly of Glycine max.</title>
        <authorList>
            <person name="Schmutz J."/>
            <person name="Cannon S."/>
            <person name="Schlueter J."/>
            <person name="Ma J."/>
            <person name="Mitros T."/>
            <person name="Nelson W."/>
            <person name="Hyten D."/>
            <person name="Song Q."/>
            <person name="Thelen J."/>
            <person name="Cheng J."/>
            <person name="Xu D."/>
            <person name="Hellsten U."/>
            <person name="May G."/>
            <person name="Yu Y."/>
            <person name="Sakurai T."/>
            <person name="Umezawa T."/>
            <person name="Bhattacharyya M."/>
            <person name="Sandhu D."/>
            <person name="Valliyodan B."/>
            <person name="Lindquist E."/>
            <person name="Peto M."/>
            <person name="Grant D."/>
            <person name="Shu S."/>
            <person name="Goodstein D."/>
            <person name="Barry K."/>
            <person name="Futrell-Griggs M."/>
            <person name="Abernathy B."/>
            <person name="Du J."/>
            <person name="Tian Z."/>
            <person name="Zhu L."/>
            <person name="Gill N."/>
            <person name="Joshi T."/>
            <person name="Libault M."/>
            <person name="Sethuraman A."/>
            <person name="Zhang X."/>
            <person name="Shinozaki K."/>
            <person name="Nguyen H."/>
            <person name="Wing R."/>
            <person name="Cregan P."/>
            <person name="Specht J."/>
            <person name="Grimwood J."/>
            <person name="Rokhsar D."/>
            <person name="Stacey G."/>
            <person name="Shoemaker R."/>
            <person name="Jackson S."/>
        </authorList>
    </citation>
    <scope>NUCLEOTIDE SEQUENCE</scope>
    <source>
        <tissue evidence="1">Callus</tissue>
    </source>
</reference>
<evidence type="ECO:0000313" key="3">
    <source>
        <dbReference type="Proteomes" id="UP000008827"/>
    </source>
</evidence>
<accession>A0A0R0GNT7</accession>
<reference evidence="1 2" key="1">
    <citation type="journal article" date="2010" name="Nature">
        <title>Genome sequence of the palaeopolyploid soybean.</title>
        <authorList>
            <person name="Schmutz J."/>
            <person name="Cannon S.B."/>
            <person name="Schlueter J."/>
            <person name="Ma J."/>
            <person name="Mitros T."/>
            <person name="Nelson W."/>
            <person name="Hyten D.L."/>
            <person name="Song Q."/>
            <person name="Thelen J.J."/>
            <person name="Cheng J."/>
            <person name="Xu D."/>
            <person name="Hellsten U."/>
            <person name="May G.D."/>
            <person name="Yu Y."/>
            <person name="Sakurai T."/>
            <person name="Umezawa T."/>
            <person name="Bhattacharyya M.K."/>
            <person name="Sandhu D."/>
            <person name="Valliyodan B."/>
            <person name="Lindquist E."/>
            <person name="Peto M."/>
            <person name="Grant D."/>
            <person name="Shu S."/>
            <person name="Goodstein D."/>
            <person name="Barry K."/>
            <person name="Futrell-Griggs M."/>
            <person name="Abernathy B."/>
            <person name="Du J."/>
            <person name="Tian Z."/>
            <person name="Zhu L."/>
            <person name="Gill N."/>
            <person name="Joshi T."/>
            <person name="Libault M."/>
            <person name="Sethuraman A."/>
            <person name="Zhang X.-C."/>
            <person name="Shinozaki K."/>
            <person name="Nguyen H.T."/>
            <person name="Wing R.A."/>
            <person name="Cregan P."/>
            <person name="Specht J."/>
            <person name="Grimwood J."/>
            <person name="Rokhsar D."/>
            <person name="Stacey G."/>
            <person name="Shoemaker R.C."/>
            <person name="Jackson S.A."/>
        </authorList>
    </citation>
    <scope>NUCLEOTIDE SEQUENCE [LARGE SCALE GENOMIC DNA]</scope>
    <source>
        <strain evidence="2">cv. Williams 82</strain>
        <tissue evidence="1">Callus</tissue>
    </source>
</reference>
<dbReference type="PANTHER" id="PTHR47212">
    <property type="entry name" value="ADHESIN-LIKE PROTEIN, PUTATIVE (DUF3741)-RELATED"/>
    <property type="match status" value="1"/>
</dbReference>